<reference evidence="3" key="2">
    <citation type="submission" date="2017-09" db="EMBL/GenBank/DDBJ databases">
        <authorList>
            <person name="Varghese N."/>
            <person name="Submissions S."/>
        </authorList>
    </citation>
    <scope>NUCLEOTIDE SEQUENCE [LARGE SCALE GENOMIC DNA]</scope>
    <source>
        <strain evidence="3">WG-1MB</strain>
    </source>
</reference>
<protein>
    <submittedName>
        <fullName evidence="1">Uncharacterized protein</fullName>
    </submittedName>
</protein>
<accession>A0A285GAL7</accession>
<evidence type="ECO:0000313" key="1">
    <source>
        <dbReference type="EMBL" id="SNY20607.1"/>
    </source>
</evidence>
<gene>
    <name evidence="2" type="ORF">C7960_0772</name>
    <name evidence="1" type="ORF">SAMN06295989_11130</name>
</gene>
<dbReference type="AlphaFoldDB" id="A0A285GAL7"/>
<organism evidence="1 3">
    <name type="scientific">Methanohalophilus euhalobius</name>
    <dbReference type="NCBI Taxonomy" id="51203"/>
    <lineage>
        <taxon>Archaea</taxon>
        <taxon>Methanobacteriati</taxon>
        <taxon>Methanobacteriota</taxon>
        <taxon>Stenosarchaea group</taxon>
        <taxon>Methanomicrobia</taxon>
        <taxon>Methanosarcinales</taxon>
        <taxon>Methanosarcinaceae</taxon>
        <taxon>Methanohalophilus</taxon>
    </lineage>
</organism>
<evidence type="ECO:0000313" key="2">
    <source>
        <dbReference type="EMBL" id="TCL11605.1"/>
    </source>
</evidence>
<dbReference type="Proteomes" id="UP000217726">
    <property type="component" value="Unassembled WGS sequence"/>
</dbReference>
<evidence type="ECO:0000313" key="4">
    <source>
        <dbReference type="Proteomes" id="UP000295404"/>
    </source>
</evidence>
<sequence>MYSGVTPITFKVLLGTLICNVCKFYIMNNNCESELGDIREKLDDIYREVRSFTEDTNRQHLESILAFVRSDYSDAMEKHLVADGTIKYRMPKPAASIFHE</sequence>
<evidence type="ECO:0000313" key="3">
    <source>
        <dbReference type="Proteomes" id="UP000217726"/>
    </source>
</evidence>
<name>A0A285GAL7_9EURY</name>
<reference evidence="1" key="1">
    <citation type="submission" date="2017-09" db="EMBL/GenBank/DDBJ databases">
        <authorList>
            <person name="Ehlers B."/>
            <person name="Leendertz F.H."/>
        </authorList>
    </citation>
    <scope>NUCLEOTIDE SEQUENCE [LARGE SCALE GENOMIC DNA]</scope>
    <source>
        <strain evidence="1">WG-1MB</strain>
    </source>
</reference>
<proteinExistence type="predicted"/>
<dbReference type="Proteomes" id="UP000295404">
    <property type="component" value="Unassembled WGS sequence"/>
</dbReference>
<dbReference type="EMBL" id="OBDR01000011">
    <property type="protein sequence ID" value="SNY20607.1"/>
    <property type="molecule type" value="Genomic_DNA"/>
</dbReference>
<keyword evidence="3" id="KW-1185">Reference proteome</keyword>
<reference evidence="2 4" key="3">
    <citation type="submission" date="2019-03" db="EMBL/GenBank/DDBJ databases">
        <title>Subsurface microbial communities from deep shales in Ohio and West Virginia, USA.</title>
        <authorList>
            <person name="Wrighton K."/>
        </authorList>
    </citation>
    <scope>NUCLEOTIDE SEQUENCE [LARGE SCALE GENOMIC DNA]</scope>
    <source>
        <strain evidence="2 4">WG1_MB</strain>
    </source>
</reference>
<dbReference type="EMBL" id="SMMS01000001">
    <property type="protein sequence ID" value="TCL11605.1"/>
    <property type="molecule type" value="Genomic_DNA"/>
</dbReference>